<sequence length="192" mass="21528">MPVLSKSLAFFEGATVEVSVPIFSQPEARKRGRRTRQDALLPDGTPRPSRRELLAYILDHVLYQLDPSVGGPIFCKHIVKPNIERNRESMYHIVLGPVEWSGVWEIVGNRRMLDVRAVSVPGQRHWVPQIILSPGNYVGVDNLNGIELSREALREAMIARGFVDAETFDRFAAPSLAGRYRAIADAVPGIWM</sequence>
<dbReference type="AlphaFoldDB" id="A0A6F8ZED4"/>
<accession>A0A6F8ZED4</accession>
<evidence type="ECO:0000313" key="2">
    <source>
        <dbReference type="EMBL" id="CAB1128003.1"/>
    </source>
</evidence>
<dbReference type="KEGG" id="hfv:R50_0497"/>
<dbReference type="EMBL" id="LR778114">
    <property type="protein sequence ID" value="CAB1128003.1"/>
    <property type="molecule type" value="Genomic_DNA"/>
</dbReference>
<reference evidence="2 3" key="1">
    <citation type="submission" date="2020-02" db="EMBL/GenBank/DDBJ databases">
        <authorList>
            <person name="Hogendoorn C."/>
        </authorList>
    </citation>
    <scope>NUCLEOTIDE SEQUENCE [LARGE SCALE GENOMIC DNA]</scope>
    <source>
        <strain evidence="2">R501</strain>
    </source>
</reference>
<protein>
    <submittedName>
        <fullName evidence="2">Uncharacterized protein</fullName>
    </submittedName>
</protein>
<keyword evidence="3" id="KW-1185">Reference proteome</keyword>
<dbReference type="Proteomes" id="UP000503399">
    <property type="component" value="Chromosome"/>
</dbReference>
<organism evidence="2 3">
    <name type="scientific">Candidatus Hydrogenisulfobacillus filiaventi</name>
    <dbReference type="NCBI Taxonomy" id="2707344"/>
    <lineage>
        <taxon>Bacteria</taxon>
        <taxon>Bacillati</taxon>
        <taxon>Bacillota</taxon>
        <taxon>Clostridia</taxon>
        <taxon>Eubacteriales</taxon>
        <taxon>Clostridiales Family XVII. Incertae Sedis</taxon>
        <taxon>Candidatus Hydrogenisulfobacillus</taxon>
    </lineage>
</organism>
<feature type="region of interest" description="Disordered" evidence="1">
    <location>
        <begin position="27"/>
        <end position="46"/>
    </location>
</feature>
<proteinExistence type="predicted"/>
<evidence type="ECO:0000313" key="3">
    <source>
        <dbReference type="Proteomes" id="UP000503399"/>
    </source>
</evidence>
<name>A0A6F8ZED4_9FIRM</name>
<evidence type="ECO:0000256" key="1">
    <source>
        <dbReference type="SAM" id="MobiDB-lite"/>
    </source>
</evidence>
<gene>
    <name evidence="2" type="ORF">R50_0497</name>
</gene>